<organism evidence="2 3">
    <name type="scientific">Mycolicibacterium chubuense (strain NBB4)</name>
    <name type="common">Mycobacterium chubuense</name>
    <dbReference type="NCBI Taxonomy" id="710421"/>
    <lineage>
        <taxon>Bacteria</taxon>
        <taxon>Bacillati</taxon>
        <taxon>Actinomycetota</taxon>
        <taxon>Actinomycetes</taxon>
        <taxon>Mycobacteriales</taxon>
        <taxon>Mycobacteriaceae</taxon>
        <taxon>Mycolicibacterium</taxon>
    </lineage>
</organism>
<evidence type="ECO:0000256" key="1">
    <source>
        <dbReference type="SAM" id="SignalP"/>
    </source>
</evidence>
<feature type="chain" id="PRO_5003686284" description="Lipoprotein LpqN" evidence="1">
    <location>
        <begin position="31"/>
        <end position="168"/>
    </location>
</feature>
<sequence precursor="true">MNRARMTTLRGCLRARFALVALLLALTACAHQQQAQTDATTTRPPLEVRHDTEELSRTFPALGTPVSASWIRWDNSRADEQPPAVKVVWIDAVVQVTPQTMNALLTQHNSEESDQHPAVQKVLESQVPPGPFRTGVELSMAFSQGRTSARVFLDPPRNTVVLQAYTMG</sequence>
<dbReference type="STRING" id="710421.Mycch_1356"/>
<proteinExistence type="predicted"/>
<dbReference type="PATRIC" id="fig|710421.3.peg.1356"/>
<keyword evidence="1" id="KW-0732">Signal</keyword>
<dbReference type="PROSITE" id="PS51257">
    <property type="entry name" value="PROKAR_LIPOPROTEIN"/>
    <property type="match status" value="1"/>
</dbReference>
<dbReference type="Proteomes" id="UP000006057">
    <property type="component" value="Chromosome"/>
</dbReference>
<name>I4BFV1_MYCCN</name>
<dbReference type="HOGENOM" id="CLU_130346_0_0_11"/>
<evidence type="ECO:0008006" key="4">
    <source>
        <dbReference type="Google" id="ProtNLM"/>
    </source>
</evidence>
<protein>
    <recommendedName>
        <fullName evidence="4">Lipoprotein LpqN</fullName>
    </recommendedName>
</protein>
<dbReference type="AlphaFoldDB" id="I4BFV1"/>
<evidence type="ECO:0000313" key="3">
    <source>
        <dbReference type="Proteomes" id="UP000006057"/>
    </source>
</evidence>
<reference evidence="2 3" key="1">
    <citation type="submission" date="2012-06" db="EMBL/GenBank/DDBJ databases">
        <title>Complete sequence of chromosome of Mycobacterium chubuense NBB4.</title>
        <authorList>
            <consortium name="US DOE Joint Genome Institute"/>
            <person name="Lucas S."/>
            <person name="Han J."/>
            <person name="Lapidus A."/>
            <person name="Cheng J.-F."/>
            <person name="Goodwin L."/>
            <person name="Pitluck S."/>
            <person name="Peters L."/>
            <person name="Mikhailova N."/>
            <person name="Teshima H."/>
            <person name="Detter J.C."/>
            <person name="Han C."/>
            <person name="Tapia R."/>
            <person name="Land M."/>
            <person name="Hauser L."/>
            <person name="Kyrpides N."/>
            <person name="Ivanova N."/>
            <person name="Pagani I."/>
            <person name="Mattes T."/>
            <person name="Holmes A."/>
            <person name="Rutledge P."/>
            <person name="Paulsen I."/>
            <person name="Coleman N."/>
            <person name="Woyke T."/>
        </authorList>
    </citation>
    <scope>NUCLEOTIDE SEQUENCE [LARGE SCALE GENOMIC DNA]</scope>
    <source>
        <strain evidence="2 3">NBB4</strain>
    </source>
</reference>
<feature type="signal peptide" evidence="1">
    <location>
        <begin position="1"/>
        <end position="30"/>
    </location>
</feature>
<keyword evidence="3" id="KW-1185">Reference proteome</keyword>
<dbReference type="KEGG" id="mcb:Mycch_1356"/>
<accession>I4BFV1</accession>
<evidence type="ECO:0000313" key="2">
    <source>
        <dbReference type="EMBL" id="AFM16158.1"/>
    </source>
</evidence>
<dbReference type="EMBL" id="CP003053">
    <property type="protein sequence ID" value="AFM16158.1"/>
    <property type="molecule type" value="Genomic_DNA"/>
</dbReference>
<dbReference type="eggNOG" id="ENOG50333CV">
    <property type="taxonomic scope" value="Bacteria"/>
</dbReference>
<gene>
    <name evidence="2" type="ordered locus">Mycch_1356</name>
</gene>